<feature type="compositionally biased region" description="Basic and acidic residues" evidence="7">
    <location>
        <begin position="1"/>
        <end position="10"/>
    </location>
</feature>
<name>A0A852YNN7_9MICO</name>
<feature type="transmembrane region" description="Helical" evidence="8">
    <location>
        <begin position="80"/>
        <end position="99"/>
    </location>
</feature>
<feature type="transmembrane region" description="Helical" evidence="8">
    <location>
        <begin position="111"/>
        <end position="136"/>
    </location>
</feature>
<keyword evidence="4 8" id="KW-0812">Transmembrane</keyword>
<evidence type="ECO:0000256" key="7">
    <source>
        <dbReference type="SAM" id="MobiDB-lite"/>
    </source>
</evidence>
<evidence type="ECO:0000256" key="4">
    <source>
        <dbReference type="ARBA" id="ARBA00022692"/>
    </source>
</evidence>
<dbReference type="EMBL" id="JACBZY010000001">
    <property type="protein sequence ID" value="NYG98825.1"/>
    <property type="molecule type" value="Genomic_DNA"/>
</dbReference>
<dbReference type="NCBIfam" id="NF006521">
    <property type="entry name" value="PRK08965.1-5"/>
    <property type="match status" value="1"/>
</dbReference>
<feature type="transmembrane region" description="Helical" evidence="8">
    <location>
        <begin position="55"/>
        <end position="74"/>
    </location>
</feature>
<dbReference type="AlphaFoldDB" id="A0A852YNN7"/>
<feature type="transmembrane region" description="Helical" evidence="8">
    <location>
        <begin position="156"/>
        <end position="175"/>
    </location>
</feature>
<feature type="region of interest" description="Disordered" evidence="7">
    <location>
        <begin position="228"/>
        <end position="256"/>
    </location>
</feature>
<reference evidence="9 10" key="1">
    <citation type="submission" date="2020-07" db="EMBL/GenBank/DDBJ databases">
        <title>Sequencing the genomes of 1000 actinobacteria strains.</title>
        <authorList>
            <person name="Klenk H.-P."/>
        </authorList>
    </citation>
    <scope>NUCLEOTIDE SEQUENCE [LARGE SCALE GENOMIC DNA]</scope>
    <source>
        <strain evidence="9 10">DSM 23141</strain>
    </source>
</reference>
<organism evidence="9 10">
    <name type="scientific">Schumannella luteola</name>
    <dbReference type="NCBI Taxonomy" id="472059"/>
    <lineage>
        <taxon>Bacteria</taxon>
        <taxon>Bacillati</taxon>
        <taxon>Actinomycetota</taxon>
        <taxon>Actinomycetes</taxon>
        <taxon>Micrococcales</taxon>
        <taxon>Microbacteriaceae</taxon>
        <taxon>Schumannella</taxon>
    </lineage>
</organism>
<keyword evidence="6 8" id="KW-0472">Membrane</keyword>
<dbReference type="GO" id="GO:0008324">
    <property type="term" value="F:monoatomic cation transmembrane transporter activity"/>
    <property type="evidence" value="ECO:0007669"/>
    <property type="project" value="InterPro"/>
</dbReference>
<evidence type="ECO:0000256" key="1">
    <source>
        <dbReference type="ARBA" id="ARBA00004651"/>
    </source>
</evidence>
<comment type="caution">
    <text evidence="9">The sequence shown here is derived from an EMBL/GenBank/DDBJ whole genome shotgun (WGS) entry which is preliminary data.</text>
</comment>
<keyword evidence="5 8" id="KW-1133">Transmembrane helix</keyword>
<evidence type="ECO:0000313" key="10">
    <source>
        <dbReference type="Proteomes" id="UP000553888"/>
    </source>
</evidence>
<evidence type="ECO:0000256" key="3">
    <source>
        <dbReference type="ARBA" id="ARBA00022475"/>
    </source>
</evidence>
<dbReference type="Proteomes" id="UP000553888">
    <property type="component" value="Unassembled WGS sequence"/>
</dbReference>
<dbReference type="PANTHER" id="PTHR34584:SF1">
    <property type="entry name" value="NA(+)_H(+) ANTIPORTER SUBUNIT E1"/>
    <property type="match status" value="1"/>
</dbReference>
<sequence length="256" mass="27002">MAENPRRPDSRGSGAGSASVAASTSTGAVDRAVLATDADAGAIGSANGAAPRKRWILVQQLPLLVALVLLWIALWRDVSVLGLVTGAIVAVIVGRTFWLPPVELSGRFNPWRLLVLIGAVAGELVAASVQIARLALSRHGVRGNAVVEVNLRTSSDFVLTLTSIAVSLVPGSIVIEVDRARSKIFLHAIGVTDEAGVERVRRQALRMERRVVMAVGSKRDVERVCAVDASPATQPEGIVPEEIAPKSSSSDQEDSR</sequence>
<proteinExistence type="inferred from homology"/>
<dbReference type="Pfam" id="PF01899">
    <property type="entry name" value="MNHE"/>
    <property type="match status" value="1"/>
</dbReference>
<evidence type="ECO:0000256" key="2">
    <source>
        <dbReference type="ARBA" id="ARBA00006228"/>
    </source>
</evidence>
<dbReference type="PANTHER" id="PTHR34584">
    <property type="entry name" value="NA(+)/H(+) ANTIPORTER SUBUNIT E1"/>
    <property type="match status" value="1"/>
</dbReference>
<protein>
    <submittedName>
        <fullName evidence="9">Multicomponent Na+:H+ antiporter subunit E</fullName>
    </submittedName>
</protein>
<accession>A0A852YNN7</accession>
<evidence type="ECO:0000256" key="8">
    <source>
        <dbReference type="SAM" id="Phobius"/>
    </source>
</evidence>
<evidence type="ECO:0000313" key="9">
    <source>
        <dbReference type="EMBL" id="NYG98825.1"/>
    </source>
</evidence>
<comment type="similarity">
    <text evidence="2">Belongs to the CPA3 antiporters (TC 2.A.63) subunit E family.</text>
</comment>
<evidence type="ECO:0000256" key="5">
    <source>
        <dbReference type="ARBA" id="ARBA00022989"/>
    </source>
</evidence>
<feature type="region of interest" description="Disordered" evidence="7">
    <location>
        <begin position="1"/>
        <end position="22"/>
    </location>
</feature>
<keyword evidence="3" id="KW-1003">Cell membrane</keyword>
<comment type="subcellular location">
    <subcellularLocation>
        <location evidence="1">Cell membrane</location>
        <topology evidence="1">Multi-pass membrane protein</topology>
    </subcellularLocation>
</comment>
<dbReference type="RefSeq" id="WP_179566657.1">
    <property type="nucleotide sequence ID" value="NZ_JACBZY010000001.1"/>
</dbReference>
<dbReference type="InterPro" id="IPR002758">
    <property type="entry name" value="Cation_antiport_E"/>
</dbReference>
<dbReference type="GO" id="GO:0005886">
    <property type="term" value="C:plasma membrane"/>
    <property type="evidence" value="ECO:0007669"/>
    <property type="project" value="UniProtKB-SubCell"/>
</dbReference>
<evidence type="ECO:0000256" key="6">
    <source>
        <dbReference type="ARBA" id="ARBA00023136"/>
    </source>
</evidence>
<gene>
    <name evidence="9" type="ORF">BJ979_001451</name>
</gene>
<keyword evidence="10" id="KW-1185">Reference proteome</keyword>